<reference evidence="4" key="1">
    <citation type="submission" date="2015-11" db="EMBL/GenBank/DDBJ databases">
        <authorList>
            <person name="Seth-Smith H.M.B."/>
        </authorList>
    </citation>
    <scope>NUCLEOTIDE SEQUENCE [LARGE SCALE GENOMIC DNA]</scope>
    <source>
        <strain evidence="4">2013Ark11</strain>
    </source>
</reference>
<comment type="similarity">
    <text evidence="1">Belongs to the Skp family.</text>
</comment>
<dbReference type="PANTHER" id="PTHR35089:SF1">
    <property type="entry name" value="CHAPERONE PROTEIN SKP"/>
    <property type="match status" value="1"/>
</dbReference>
<proteinExistence type="inferred from homology"/>
<dbReference type="GO" id="GO:0050821">
    <property type="term" value="P:protein stabilization"/>
    <property type="evidence" value="ECO:0007669"/>
    <property type="project" value="TreeGrafter"/>
</dbReference>
<evidence type="ECO:0000313" key="3">
    <source>
        <dbReference type="EMBL" id="CUT16971.1"/>
    </source>
</evidence>
<dbReference type="Proteomes" id="UP000198651">
    <property type="component" value="Chromosome I"/>
</dbReference>
<dbReference type="InterPro" id="IPR024930">
    <property type="entry name" value="Skp_dom_sf"/>
</dbReference>
<keyword evidence="4" id="KW-1185">Reference proteome</keyword>
<dbReference type="Pfam" id="PF03938">
    <property type="entry name" value="OmpH"/>
    <property type="match status" value="1"/>
</dbReference>
<dbReference type="AlphaFoldDB" id="A0A0S4M123"/>
<keyword evidence="2" id="KW-0732">Signal</keyword>
<sequence length="168" mass="19728">MRYFILAVFLLFFTVFCAYATKIGFVDTRRILRESQLSHDAEQRLSKEFESRLQRVSDLESKLNSVQSRMDISGHKLSYDERHDLELSYNEISSELRMAKREFAEELNHRRNEEYQKIIRSANAVVRSIASRERYDAVLQEAVYVSKSVDITDQVLVQLRHLSSNSSK</sequence>
<dbReference type="EMBL" id="LN906597">
    <property type="protein sequence ID" value="CUT16971.1"/>
    <property type="molecule type" value="Genomic_DNA"/>
</dbReference>
<accession>A0A0S4M123</accession>
<evidence type="ECO:0000313" key="4">
    <source>
        <dbReference type="Proteomes" id="UP000198651"/>
    </source>
</evidence>
<dbReference type="STRING" id="1561003.Ark11_0112"/>
<dbReference type="OrthoDB" id="5294628at2"/>
<dbReference type="Gene3D" id="3.30.910.20">
    <property type="entry name" value="Skp domain"/>
    <property type="match status" value="1"/>
</dbReference>
<evidence type="ECO:0000256" key="1">
    <source>
        <dbReference type="ARBA" id="ARBA00009091"/>
    </source>
</evidence>
<name>A0A0S4M123_9BURK</name>
<dbReference type="PANTHER" id="PTHR35089">
    <property type="entry name" value="CHAPERONE PROTEIN SKP"/>
    <property type="match status" value="1"/>
</dbReference>
<evidence type="ECO:0000256" key="2">
    <source>
        <dbReference type="ARBA" id="ARBA00022729"/>
    </source>
</evidence>
<dbReference type="GO" id="GO:0051082">
    <property type="term" value="F:unfolded protein binding"/>
    <property type="evidence" value="ECO:0007669"/>
    <property type="project" value="InterPro"/>
</dbReference>
<dbReference type="RefSeq" id="WP_157722199.1">
    <property type="nucleotide sequence ID" value="NZ_FLSL01000091.1"/>
</dbReference>
<dbReference type="SUPFAM" id="SSF111384">
    <property type="entry name" value="OmpH-like"/>
    <property type="match status" value="1"/>
</dbReference>
<dbReference type="GO" id="GO:0005829">
    <property type="term" value="C:cytosol"/>
    <property type="evidence" value="ECO:0007669"/>
    <property type="project" value="TreeGrafter"/>
</dbReference>
<gene>
    <name evidence="3" type="ORF">Ark11_0112</name>
</gene>
<organism evidence="3 4">
    <name type="scientific">Candidatus Ichthyocystis hellenicum</name>
    <dbReference type="NCBI Taxonomy" id="1561003"/>
    <lineage>
        <taxon>Bacteria</taxon>
        <taxon>Pseudomonadati</taxon>
        <taxon>Pseudomonadota</taxon>
        <taxon>Betaproteobacteria</taxon>
        <taxon>Burkholderiales</taxon>
        <taxon>Candidatus Ichthyocystis</taxon>
    </lineage>
</organism>
<protein>
    <submittedName>
        <fullName evidence="3">Putative OmpH-like outer membrane protein</fullName>
    </submittedName>
</protein>
<dbReference type="InterPro" id="IPR005632">
    <property type="entry name" value="Chaperone_Skp"/>
</dbReference>
<dbReference type="SMART" id="SM00935">
    <property type="entry name" value="OmpH"/>
    <property type="match status" value="1"/>
</dbReference>